<gene>
    <name evidence="2" type="ORF">T265_09111</name>
</gene>
<name>A0A074ZHW4_OPIVI</name>
<keyword evidence="1" id="KW-1133">Transmembrane helix</keyword>
<sequence>MLGFASGFFYVIIIIIIIINDSMTSVFNTNASLPYSHDLFESLIMSAPCDEQMLHAKPMHDERSHQS</sequence>
<dbReference type="Proteomes" id="UP000054324">
    <property type="component" value="Unassembled WGS sequence"/>
</dbReference>
<evidence type="ECO:0000313" key="3">
    <source>
        <dbReference type="Proteomes" id="UP000054324"/>
    </source>
</evidence>
<proteinExistence type="predicted"/>
<dbReference type="CTD" id="20323290"/>
<dbReference type="GeneID" id="20323290"/>
<dbReference type="KEGG" id="ovi:T265_09111"/>
<keyword evidence="1" id="KW-0812">Transmembrane</keyword>
<dbReference type="AlphaFoldDB" id="A0A074ZHW4"/>
<organism evidence="2 3">
    <name type="scientific">Opisthorchis viverrini</name>
    <name type="common">Southeast Asian liver fluke</name>
    <dbReference type="NCBI Taxonomy" id="6198"/>
    <lineage>
        <taxon>Eukaryota</taxon>
        <taxon>Metazoa</taxon>
        <taxon>Spiralia</taxon>
        <taxon>Lophotrochozoa</taxon>
        <taxon>Platyhelminthes</taxon>
        <taxon>Trematoda</taxon>
        <taxon>Digenea</taxon>
        <taxon>Opisthorchiida</taxon>
        <taxon>Opisthorchiata</taxon>
        <taxon>Opisthorchiidae</taxon>
        <taxon>Opisthorchis</taxon>
    </lineage>
</organism>
<keyword evidence="3" id="KW-1185">Reference proteome</keyword>
<reference evidence="2 3" key="1">
    <citation type="submission" date="2013-11" db="EMBL/GenBank/DDBJ databases">
        <title>Opisthorchis viverrini - life in the bile duct.</title>
        <authorList>
            <person name="Young N.D."/>
            <person name="Nagarajan N."/>
            <person name="Lin S.J."/>
            <person name="Korhonen P.K."/>
            <person name="Jex A.R."/>
            <person name="Hall R.S."/>
            <person name="Safavi-Hemami H."/>
            <person name="Kaewkong W."/>
            <person name="Bertrand D."/>
            <person name="Gao S."/>
            <person name="Seet Q."/>
            <person name="Wongkham S."/>
            <person name="Teh B.T."/>
            <person name="Wongkham C."/>
            <person name="Intapan P.M."/>
            <person name="Maleewong W."/>
            <person name="Yang X."/>
            <person name="Hu M."/>
            <person name="Wang Z."/>
            <person name="Hofmann A."/>
            <person name="Sternberg P.W."/>
            <person name="Tan P."/>
            <person name="Wang J."/>
            <person name="Gasser R.B."/>
        </authorList>
    </citation>
    <scope>NUCLEOTIDE SEQUENCE [LARGE SCALE GENOMIC DNA]</scope>
</reference>
<feature type="transmembrane region" description="Helical" evidence="1">
    <location>
        <begin position="7"/>
        <end position="27"/>
    </location>
</feature>
<protein>
    <submittedName>
        <fullName evidence="2">Uncharacterized protein</fullName>
    </submittedName>
</protein>
<evidence type="ECO:0000256" key="1">
    <source>
        <dbReference type="SAM" id="Phobius"/>
    </source>
</evidence>
<dbReference type="EMBL" id="KL596875">
    <property type="protein sequence ID" value="KER22875.1"/>
    <property type="molecule type" value="Genomic_DNA"/>
</dbReference>
<evidence type="ECO:0000313" key="2">
    <source>
        <dbReference type="EMBL" id="KER22875.1"/>
    </source>
</evidence>
<keyword evidence="1" id="KW-0472">Membrane</keyword>
<dbReference type="RefSeq" id="XP_009173366.1">
    <property type="nucleotide sequence ID" value="XM_009175102.1"/>
</dbReference>
<accession>A0A074ZHW4</accession>
<dbReference type="OrthoDB" id="2190767at2759"/>